<accession>A0ABX7AKU7</accession>
<reference evidence="2 3" key="1">
    <citation type="submission" date="2020-01" db="EMBL/GenBank/DDBJ databases">
        <authorList>
            <person name="Liu G."/>
            <person name="Liu B."/>
        </authorList>
    </citation>
    <scope>NUCLEOTIDE SEQUENCE [LARGE SCALE GENOMIC DNA]</scope>
    <source>
        <strain evidence="2 3">FJAT-51161</strain>
    </source>
</reference>
<organism evidence="2 3">
    <name type="scientific">Lysinibacillus agricola</name>
    <dbReference type="NCBI Taxonomy" id="2590012"/>
    <lineage>
        <taxon>Bacteria</taxon>
        <taxon>Bacillati</taxon>
        <taxon>Bacillota</taxon>
        <taxon>Bacilli</taxon>
        <taxon>Bacillales</taxon>
        <taxon>Bacillaceae</taxon>
        <taxon>Lysinibacillus</taxon>
    </lineage>
</organism>
<gene>
    <name evidence="2" type="ORF">FJQ98_14200</name>
</gene>
<feature type="compositionally biased region" description="Acidic residues" evidence="1">
    <location>
        <begin position="73"/>
        <end position="88"/>
    </location>
</feature>
<protein>
    <submittedName>
        <fullName evidence="2">Uncharacterized protein</fullName>
    </submittedName>
</protein>
<feature type="region of interest" description="Disordered" evidence="1">
    <location>
        <begin position="68"/>
        <end position="88"/>
    </location>
</feature>
<proteinExistence type="predicted"/>
<sequence>MEILECPECLSERKFGDEMESLSFEEDGICCSCNPKYKYCEAHQDYVNTETEKFSDGANMCRTCADEHFSGPETEDPDFFDSYDPDFD</sequence>
<dbReference type="EMBL" id="CP067341">
    <property type="protein sequence ID" value="QQP10440.1"/>
    <property type="molecule type" value="Genomic_DNA"/>
</dbReference>
<evidence type="ECO:0000256" key="1">
    <source>
        <dbReference type="SAM" id="MobiDB-lite"/>
    </source>
</evidence>
<keyword evidence="3" id="KW-1185">Reference proteome</keyword>
<dbReference type="RefSeq" id="WP_053592525.1">
    <property type="nucleotide sequence ID" value="NZ_CP067341.1"/>
</dbReference>
<evidence type="ECO:0000313" key="2">
    <source>
        <dbReference type="EMBL" id="QQP10440.1"/>
    </source>
</evidence>
<evidence type="ECO:0000313" key="3">
    <source>
        <dbReference type="Proteomes" id="UP000596049"/>
    </source>
</evidence>
<dbReference type="Proteomes" id="UP000596049">
    <property type="component" value="Chromosome"/>
</dbReference>
<name>A0ABX7AKU7_9BACI</name>